<sequence length="44" mass="4574">MSNFRQGDCQSSLSQRDTSQTLAAGIVLALTGKLAGESSSNKTN</sequence>
<name>A0A5P8W4D1_9NOSO</name>
<dbReference type="EMBL" id="CP045226">
    <property type="protein sequence ID" value="QFS47462.1"/>
    <property type="molecule type" value="Genomic_DNA"/>
</dbReference>
<accession>A0A5P8W4D1</accession>
<keyword evidence="2" id="KW-1185">Reference proteome</keyword>
<dbReference type="AlphaFoldDB" id="A0A5P8W4D1"/>
<evidence type="ECO:0000313" key="2">
    <source>
        <dbReference type="Proteomes" id="UP000326678"/>
    </source>
</evidence>
<dbReference type="Proteomes" id="UP000326678">
    <property type="component" value="Chromosome Gxm1"/>
</dbReference>
<evidence type="ECO:0000313" key="1">
    <source>
        <dbReference type="EMBL" id="QFS47462.1"/>
    </source>
</evidence>
<organism evidence="1 2">
    <name type="scientific">Nostoc sphaeroides CCNUC1</name>
    <dbReference type="NCBI Taxonomy" id="2653204"/>
    <lineage>
        <taxon>Bacteria</taxon>
        <taxon>Bacillati</taxon>
        <taxon>Cyanobacteriota</taxon>
        <taxon>Cyanophyceae</taxon>
        <taxon>Nostocales</taxon>
        <taxon>Nostocaceae</taxon>
        <taxon>Nostoc</taxon>
    </lineage>
</organism>
<reference evidence="1 2" key="1">
    <citation type="submission" date="2019-10" db="EMBL/GenBank/DDBJ databases">
        <title>Genomic and transcriptomic insights into the perfect genentic adaptation of a filamentous nitrogen-fixing cyanobacterium to rice fields.</title>
        <authorList>
            <person name="Chen Z."/>
        </authorList>
    </citation>
    <scope>NUCLEOTIDE SEQUENCE [LARGE SCALE GENOMIC DNA]</scope>
    <source>
        <strain evidence="1">CCNUC1</strain>
    </source>
</reference>
<protein>
    <submittedName>
        <fullName evidence="1">Uncharacterized protein</fullName>
    </submittedName>
</protein>
<proteinExistence type="predicted"/>
<gene>
    <name evidence="1" type="ORF">GXM_04954</name>
</gene>
<dbReference type="KEGG" id="nsh:GXM_04954"/>